<organism evidence="5 6">
    <name type="scientific">Canna indica</name>
    <name type="common">Indian-shot</name>
    <dbReference type="NCBI Taxonomy" id="4628"/>
    <lineage>
        <taxon>Eukaryota</taxon>
        <taxon>Viridiplantae</taxon>
        <taxon>Streptophyta</taxon>
        <taxon>Embryophyta</taxon>
        <taxon>Tracheophyta</taxon>
        <taxon>Spermatophyta</taxon>
        <taxon>Magnoliopsida</taxon>
        <taxon>Liliopsida</taxon>
        <taxon>Zingiberales</taxon>
        <taxon>Cannaceae</taxon>
        <taxon>Canna</taxon>
    </lineage>
</organism>
<feature type="compositionally biased region" description="Gly residues" evidence="3">
    <location>
        <begin position="65"/>
        <end position="74"/>
    </location>
</feature>
<protein>
    <submittedName>
        <fullName evidence="5">La-related protein 1C-like isoform X1</fullName>
    </submittedName>
</protein>
<dbReference type="InterPro" id="IPR045180">
    <property type="entry name" value="La_dom_prot"/>
</dbReference>
<dbReference type="PANTHER" id="PTHR22792:SF132">
    <property type="entry name" value="LA-RELATED PROTEIN 1"/>
    <property type="match status" value="1"/>
</dbReference>
<evidence type="ECO:0000256" key="2">
    <source>
        <dbReference type="PROSITE-ProRule" id="PRU00332"/>
    </source>
</evidence>
<dbReference type="SUPFAM" id="SSF46785">
    <property type="entry name" value="Winged helix' DNA-binding domain"/>
    <property type="match status" value="1"/>
</dbReference>
<reference evidence="5 6" key="1">
    <citation type="submission" date="2023-10" db="EMBL/GenBank/DDBJ databases">
        <title>Chromosome-scale genome assembly provides insights into flower coloration mechanisms of Canna indica.</title>
        <authorList>
            <person name="Li C."/>
        </authorList>
    </citation>
    <scope>NUCLEOTIDE SEQUENCE [LARGE SCALE GENOMIC DNA]</scope>
    <source>
        <tissue evidence="5">Flower</tissue>
    </source>
</reference>
<evidence type="ECO:0000256" key="1">
    <source>
        <dbReference type="ARBA" id="ARBA00022884"/>
    </source>
</evidence>
<proteinExistence type="predicted"/>
<feature type="compositionally biased region" description="Polar residues" evidence="3">
    <location>
        <begin position="1"/>
        <end position="14"/>
    </location>
</feature>
<dbReference type="SMART" id="SM00715">
    <property type="entry name" value="LA"/>
    <property type="match status" value="1"/>
</dbReference>
<dbReference type="PROSITE" id="PS50961">
    <property type="entry name" value="HTH_LA"/>
    <property type="match status" value="1"/>
</dbReference>
<feature type="compositionally biased region" description="Gly residues" evidence="3">
    <location>
        <begin position="242"/>
        <end position="260"/>
    </location>
</feature>
<dbReference type="Pfam" id="PF05383">
    <property type="entry name" value="La"/>
    <property type="match status" value="1"/>
</dbReference>
<dbReference type="Gene3D" id="1.10.10.10">
    <property type="entry name" value="Winged helix-like DNA-binding domain superfamily/Winged helix DNA-binding domain"/>
    <property type="match status" value="1"/>
</dbReference>
<feature type="compositionally biased region" description="Low complexity" evidence="3">
    <location>
        <begin position="126"/>
        <end position="135"/>
    </location>
</feature>
<dbReference type="CDD" id="cd07323">
    <property type="entry name" value="LAM"/>
    <property type="match status" value="1"/>
</dbReference>
<dbReference type="Proteomes" id="UP001327560">
    <property type="component" value="Chromosome 1"/>
</dbReference>
<feature type="region of interest" description="Disordered" evidence="3">
    <location>
        <begin position="148"/>
        <end position="203"/>
    </location>
</feature>
<feature type="region of interest" description="Disordered" evidence="3">
    <location>
        <begin position="1"/>
        <end position="135"/>
    </location>
</feature>
<sequence length="478" mass="52000">MSRTPDPSSPSAANRASVLRRETDSARPSSSSPPALVAPADPSDRSFQPVETPGAEQRKAEAEKGGNGGNAGGARGRRLAWNVPANGGSEVGTVMGADSWPALRESASRPSARSSSWDSLKVLSDGSSAAAPPGSMIDFSRLKLNTDNTNPSSIPNHVALAPQNPYPNPNSEKRVGCAGSSSSVNRGSGEPQQPSRSLEMSPVRVNNDQESAPEDLANRGNDNSNLRHNNVVLPQLQSGINPRGGGYNGNRRGNGTGVAGGSPHRGRYNNRRGGFGWTGPRGFNGRDLHMPLPLLQHQEHLQPFVQSPPPPSLPTIPPFLTTPHIRPFFSPIGYEYPSFYCLPPPQPPINHHVPHVVPPSMFHPQADNKRIMLAKQIEYYFSPENLCRDGFLKKHMDDQGWVRISVIATFNRVMLLTKDIECPHIPYILDALRGSTVVEIQGEKIRRRGDWIKWILSRSRNENDSASSSQFSQTLDTE</sequence>
<feature type="compositionally biased region" description="Polar residues" evidence="3">
    <location>
        <begin position="179"/>
        <end position="203"/>
    </location>
</feature>
<feature type="region of interest" description="Disordered" evidence="3">
    <location>
        <begin position="236"/>
        <end position="278"/>
    </location>
</feature>
<dbReference type="InterPro" id="IPR036388">
    <property type="entry name" value="WH-like_DNA-bd_sf"/>
</dbReference>
<feature type="domain" description="HTH La-type RNA-binding" evidence="4">
    <location>
        <begin position="363"/>
        <end position="457"/>
    </location>
</feature>
<feature type="compositionally biased region" description="Low complexity" evidence="3">
    <location>
        <begin position="102"/>
        <end position="119"/>
    </location>
</feature>
<gene>
    <name evidence="5" type="ORF">Cni_G03384</name>
</gene>
<keyword evidence="6" id="KW-1185">Reference proteome</keyword>
<dbReference type="InterPro" id="IPR036390">
    <property type="entry name" value="WH_DNA-bd_sf"/>
</dbReference>
<evidence type="ECO:0000256" key="3">
    <source>
        <dbReference type="SAM" id="MobiDB-lite"/>
    </source>
</evidence>
<dbReference type="InterPro" id="IPR006630">
    <property type="entry name" value="La_HTH"/>
</dbReference>
<evidence type="ECO:0000259" key="4">
    <source>
        <dbReference type="PROSITE" id="PS50961"/>
    </source>
</evidence>
<evidence type="ECO:0000313" key="6">
    <source>
        <dbReference type="Proteomes" id="UP001327560"/>
    </source>
</evidence>
<keyword evidence="1 2" id="KW-0694">RNA-binding</keyword>
<accession>A0AAQ3JTD8</accession>
<dbReference type="AlphaFoldDB" id="A0AAQ3JTD8"/>
<evidence type="ECO:0000313" key="5">
    <source>
        <dbReference type="EMBL" id="WOK94679.1"/>
    </source>
</evidence>
<dbReference type="GO" id="GO:0005737">
    <property type="term" value="C:cytoplasm"/>
    <property type="evidence" value="ECO:0007669"/>
    <property type="project" value="UniProtKB-ARBA"/>
</dbReference>
<name>A0AAQ3JTD8_9LILI</name>
<dbReference type="GO" id="GO:0003723">
    <property type="term" value="F:RNA binding"/>
    <property type="evidence" value="ECO:0007669"/>
    <property type="project" value="UniProtKB-UniRule"/>
</dbReference>
<dbReference type="EMBL" id="CP136890">
    <property type="protein sequence ID" value="WOK94679.1"/>
    <property type="molecule type" value="Genomic_DNA"/>
</dbReference>
<dbReference type="PANTHER" id="PTHR22792">
    <property type="entry name" value="LUPUS LA PROTEIN-RELATED"/>
    <property type="match status" value="1"/>
</dbReference>
<feature type="compositionally biased region" description="Low complexity" evidence="3">
    <location>
        <begin position="26"/>
        <end position="41"/>
    </location>
</feature>